<keyword evidence="3" id="KW-0325">Glycoprotein</keyword>
<dbReference type="PANTHER" id="PTHR11036">
    <property type="entry name" value="SEMAPHORIN"/>
    <property type="match status" value="1"/>
</dbReference>
<dbReference type="InterPro" id="IPR015943">
    <property type="entry name" value="WD40/YVTN_repeat-like_dom_sf"/>
</dbReference>
<dbReference type="FunFam" id="2.60.40.10:FF:001170">
    <property type="entry name" value="Sema domain, immunoglobulin domain (Ig), short basic domain, secreted, (Semaphorin) 3F"/>
    <property type="match status" value="1"/>
</dbReference>
<dbReference type="OrthoDB" id="9945363at2759"/>
<name>A0A6P7WR67_9AMPH</name>
<dbReference type="GO" id="GO:0030335">
    <property type="term" value="P:positive regulation of cell migration"/>
    <property type="evidence" value="ECO:0007669"/>
    <property type="project" value="TreeGrafter"/>
</dbReference>
<dbReference type="PROSITE" id="PS51004">
    <property type="entry name" value="SEMA"/>
    <property type="match status" value="1"/>
</dbReference>
<dbReference type="GO" id="GO:0001755">
    <property type="term" value="P:neural crest cell migration"/>
    <property type="evidence" value="ECO:0007669"/>
    <property type="project" value="TreeGrafter"/>
</dbReference>
<dbReference type="GO" id="GO:0007411">
    <property type="term" value="P:axon guidance"/>
    <property type="evidence" value="ECO:0007669"/>
    <property type="project" value="TreeGrafter"/>
</dbReference>
<comment type="caution">
    <text evidence="4">Lacks conserved residue(s) required for the propagation of feature annotation.</text>
</comment>
<dbReference type="Pfam" id="PF01403">
    <property type="entry name" value="Sema"/>
    <property type="match status" value="1"/>
</dbReference>
<evidence type="ECO:0000259" key="7">
    <source>
        <dbReference type="PROSITE" id="PS50835"/>
    </source>
</evidence>
<dbReference type="GO" id="GO:0030215">
    <property type="term" value="F:semaphorin receptor binding"/>
    <property type="evidence" value="ECO:0007669"/>
    <property type="project" value="InterPro"/>
</dbReference>
<dbReference type="Gene3D" id="3.30.1680.10">
    <property type="entry name" value="ligand-binding face of the semaphorins, domain 2"/>
    <property type="match status" value="1"/>
</dbReference>
<evidence type="ECO:0000256" key="3">
    <source>
        <dbReference type="ARBA" id="ARBA00023180"/>
    </source>
</evidence>
<dbReference type="InParanoid" id="A0A6P7WR67"/>
<evidence type="ECO:0000256" key="5">
    <source>
        <dbReference type="SAM" id="MobiDB-lite"/>
    </source>
</evidence>
<gene>
    <name evidence="10" type="primary">SEMA7A</name>
</gene>
<dbReference type="InterPro" id="IPR013783">
    <property type="entry name" value="Ig-like_fold"/>
</dbReference>
<evidence type="ECO:0000256" key="2">
    <source>
        <dbReference type="ARBA" id="ARBA00023157"/>
    </source>
</evidence>
<dbReference type="GO" id="GO:0045499">
    <property type="term" value="F:chemorepellent activity"/>
    <property type="evidence" value="ECO:0007669"/>
    <property type="project" value="TreeGrafter"/>
</dbReference>
<dbReference type="GO" id="GO:0071526">
    <property type="term" value="P:semaphorin-plexin signaling pathway"/>
    <property type="evidence" value="ECO:0007669"/>
    <property type="project" value="TreeGrafter"/>
</dbReference>
<dbReference type="GO" id="GO:0009897">
    <property type="term" value="C:external side of plasma membrane"/>
    <property type="evidence" value="ECO:0007669"/>
    <property type="project" value="TreeGrafter"/>
</dbReference>
<feature type="region of interest" description="Disordered" evidence="5">
    <location>
        <begin position="340"/>
        <end position="359"/>
    </location>
</feature>
<comment type="similarity">
    <text evidence="1">Belongs to the semaphorin family.</text>
</comment>
<feature type="domain" description="Ig-like" evidence="7">
    <location>
        <begin position="539"/>
        <end position="598"/>
    </location>
</feature>
<proteinExistence type="inferred from homology"/>
<dbReference type="SUPFAM" id="SSF48726">
    <property type="entry name" value="Immunoglobulin"/>
    <property type="match status" value="1"/>
</dbReference>
<protein>
    <submittedName>
        <fullName evidence="10">Semaphorin-7A</fullName>
    </submittedName>
</protein>
<dbReference type="Gene3D" id="2.60.40.10">
    <property type="entry name" value="Immunoglobulins"/>
    <property type="match status" value="1"/>
</dbReference>
<dbReference type="SUPFAM" id="SSF103575">
    <property type="entry name" value="Plexin repeat"/>
    <property type="match status" value="1"/>
</dbReference>
<dbReference type="InterPro" id="IPR027231">
    <property type="entry name" value="Semaphorin"/>
</dbReference>
<evidence type="ECO:0000313" key="10">
    <source>
        <dbReference type="RefSeq" id="XP_030042863.1"/>
    </source>
</evidence>
<dbReference type="KEGG" id="muo:115457540"/>
<sequence length="629" mass="72144">MNQVSAALLLLLPILADAYGKLKPRIILPSLGGRKQHFDFCTVENHTVFYHEQGMDILLVGATEKLYFFNFTASVSEMVEFKAEDYGNCQGQANCKNFLMVLDKFDGKLLVCGTNAYKPRCWHLMERILDSTSEKEKSLCRTQSRVNKIKTQYGSGFSPFVPETNFLILFSGEEVFSTVNKFQNNGKILRFRRIYGKDTHLYTNDHLMQNPQFVKVTIIEQEESYKDKIYYFFREDNQQKGVDHDFTISRVAQLCKGDGGGEGSVVATMWTTFLKARLVCAYESQKRLFNMLHDVFIVKSENWTESRVYGIFSNPWGFTAVCVYSIGDIDRIFRTSNLKGNSKPLPSPRPGECLTGGQSTPTDTFNMVDNYPEVEDEVKPIGNEPLFQSHFHYTKIVVDQLIISEQEKYNVLLLATDKGMIHKVVEQDRGALNILEIPPFKNQAPIQSMTLDSKMKRLYVGSTAEVVQVPLDMCDVYKDSCKDCILDPYCGWDKRNCSSILLKRRLQNIRNDSRKGICETTKGQVEQSKSVEPFSRYFIPCHITSHHANYSWLHNGEKKLDCLHNQPTCYYHINNMTDNHYGTYTCISDEDTVRQTVAQYTLVKARGSMVASHLFPVVLHFAFFYMLCK</sequence>
<dbReference type="FunFam" id="2.130.10.10:FF:000223">
    <property type="entry name" value="semaphorin-7A isoform X1"/>
    <property type="match status" value="1"/>
</dbReference>
<dbReference type="SMART" id="SM00630">
    <property type="entry name" value="Sema"/>
    <property type="match status" value="1"/>
</dbReference>
<dbReference type="InterPro" id="IPR036352">
    <property type="entry name" value="Semap_dom_sf"/>
</dbReference>
<dbReference type="PROSITE" id="PS50835">
    <property type="entry name" value="IG_LIKE"/>
    <property type="match status" value="1"/>
</dbReference>
<dbReference type="GO" id="GO:0007229">
    <property type="term" value="P:integrin-mediated signaling pathway"/>
    <property type="evidence" value="ECO:0007669"/>
    <property type="project" value="TreeGrafter"/>
</dbReference>
<keyword evidence="9" id="KW-1185">Reference proteome</keyword>
<dbReference type="Gene3D" id="2.130.10.10">
    <property type="entry name" value="YVTN repeat-like/Quinoprotein amine dehydrogenase"/>
    <property type="match status" value="1"/>
</dbReference>
<dbReference type="GeneID" id="115457540"/>
<dbReference type="SUPFAM" id="SSF101912">
    <property type="entry name" value="Sema domain"/>
    <property type="match status" value="1"/>
</dbReference>
<dbReference type="RefSeq" id="XP_030042863.1">
    <property type="nucleotide sequence ID" value="XM_030187003.1"/>
</dbReference>
<dbReference type="FunCoup" id="A0A6P7WR67">
    <property type="interactions" value="233"/>
</dbReference>
<dbReference type="PANTHER" id="PTHR11036:SF80">
    <property type="entry name" value="SEMAPHORIN-7A"/>
    <property type="match status" value="1"/>
</dbReference>
<accession>A0A6P7WR67</accession>
<feature type="signal peptide" evidence="6">
    <location>
        <begin position="1"/>
        <end position="18"/>
    </location>
</feature>
<dbReference type="GO" id="GO:0050727">
    <property type="term" value="P:regulation of inflammatory response"/>
    <property type="evidence" value="ECO:0007669"/>
    <property type="project" value="TreeGrafter"/>
</dbReference>
<reference evidence="10" key="1">
    <citation type="submission" date="2025-08" db="UniProtKB">
        <authorList>
            <consortium name="RefSeq"/>
        </authorList>
    </citation>
    <scope>IDENTIFICATION</scope>
</reference>
<organism evidence="9 10">
    <name type="scientific">Microcaecilia unicolor</name>
    <dbReference type="NCBI Taxonomy" id="1415580"/>
    <lineage>
        <taxon>Eukaryota</taxon>
        <taxon>Metazoa</taxon>
        <taxon>Chordata</taxon>
        <taxon>Craniata</taxon>
        <taxon>Vertebrata</taxon>
        <taxon>Euteleostomi</taxon>
        <taxon>Amphibia</taxon>
        <taxon>Gymnophiona</taxon>
        <taxon>Siphonopidae</taxon>
        <taxon>Microcaecilia</taxon>
    </lineage>
</organism>
<evidence type="ECO:0000259" key="8">
    <source>
        <dbReference type="PROSITE" id="PS51004"/>
    </source>
</evidence>
<keyword evidence="6" id="KW-0732">Signal</keyword>
<evidence type="ECO:0000313" key="9">
    <source>
        <dbReference type="Proteomes" id="UP000515156"/>
    </source>
</evidence>
<dbReference type="InterPro" id="IPR007110">
    <property type="entry name" value="Ig-like_dom"/>
</dbReference>
<evidence type="ECO:0000256" key="6">
    <source>
        <dbReference type="SAM" id="SignalP"/>
    </source>
</evidence>
<evidence type="ECO:0000256" key="4">
    <source>
        <dbReference type="PROSITE-ProRule" id="PRU00352"/>
    </source>
</evidence>
<feature type="domain" description="Sema" evidence="8">
    <location>
        <begin position="23"/>
        <end position="471"/>
    </location>
</feature>
<dbReference type="InterPro" id="IPR036179">
    <property type="entry name" value="Ig-like_dom_sf"/>
</dbReference>
<dbReference type="InterPro" id="IPR001627">
    <property type="entry name" value="Semap_dom"/>
</dbReference>
<feature type="chain" id="PRO_5028459742" evidence="6">
    <location>
        <begin position="19"/>
        <end position="629"/>
    </location>
</feature>
<dbReference type="AlphaFoldDB" id="A0A6P7WR67"/>
<keyword evidence="2" id="KW-1015">Disulfide bond</keyword>
<evidence type="ECO:0000256" key="1">
    <source>
        <dbReference type="ARBA" id="ARBA00009492"/>
    </source>
</evidence>
<dbReference type="GO" id="GO:0005178">
    <property type="term" value="F:integrin binding"/>
    <property type="evidence" value="ECO:0007669"/>
    <property type="project" value="TreeGrafter"/>
</dbReference>
<dbReference type="Proteomes" id="UP000515156">
    <property type="component" value="Chromosome 1"/>
</dbReference>
<dbReference type="CTD" id="8482"/>